<dbReference type="Proteomes" id="UP001186944">
    <property type="component" value="Unassembled WGS sequence"/>
</dbReference>
<keyword evidence="3" id="KW-1185">Reference proteome</keyword>
<feature type="domain" description="MULE transposase" evidence="1">
    <location>
        <begin position="90"/>
        <end position="189"/>
    </location>
</feature>
<dbReference type="Pfam" id="PF10551">
    <property type="entry name" value="MULE"/>
    <property type="match status" value="1"/>
</dbReference>
<reference evidence="2" key="1">
    <citation type="submission" date="2019-08" db="EMBL/GenBank/DDBJ databases">
        <title>The improved chromosome-level genome for the pearl oyster Pinctada fucata martensii using PacBio sequencing and Hi-C.</title>
        <authorList>
            <person name="Zheng Z."/>
        </authorList>
    </citation>
    <scope>NUCLEOTIDE SEQUENCE</scope>
    <source>
        <strain evidence="2">ZZ-2019</strain>
        <tissue evidence="2">Adductor muscle</tissue>
    </source>
</reference>
<evidence type="ECO:0000313" key="2">
    <source>
        <dbReference type="EMBL" id="KAK3089176.1"/>
    </source>
</evidence>
<evidence type="ECO:0000259" key="1">
    <source>
        <dbReference type="Pfam" id="PF10551"/>
    </source>
</evidence>
<proteinExistence type="predicted"/>
<evidence type="ECO:0000313" key="3">
    <source>
        <dbReference type="Proteomes" id="UP001186944"/>
    </source>
</evidence>
<name>A0AA88Y4A6_PINIB</name>
<gene>
    <name evidence="2" type="ORF">FSP39_001481</name>
</gene>
<dbReference type="PANTHER" id="PTHR47160:SF10">
    <property type="entry name" value="MULE TRANSPOSASE DOMAIN-CONTAINING PROTEIN"/>
    <property type="match status" value="1"/>
</dbReference>
<organism evidence="2 3">
    <name type="scientific">Pinctada imbricata</name>
    <name type="common">Atlantic pearl-oyster</name>
    <name type="synonym">Pinctada martensii</name>
    <dbReference type="NCBI Taxonomy" id="66713"/>
    <lineage>
        <taxon>Eukaryota</taxon>
        <taxon>Metazoa</taxon>
        <taxon>Spiralia</taxon>
        <taxon>Lophotrochozoa</taxon>
        <taxon>Mollusca</taxon>
        <taxon>Bivalvia</taxon>
        <taxon>Autobranchia</taxon>
        <taxon>Pteriomorphia</taxon>
        <taxon>Pterioida</taxon>
        <taxon>Pterioidea</taxon>
        <taxon>Pteriidae</taxon>
        <taxon>Pinctada</taxon>
    </lineage>
</organism>
<dbReference type="InterPro" id="IPR018289">
    <property type="entry name" value="MULE_transposase_dom"/>
</dbReference>
<dbReference type="AlphaFoldDB" id="A0AA88Y4A6"/>
<comment type="caution">
    <text evidence="2">The sequence shown here is derived from an EMBL/GenBank/DDBJ whole genome shotgun (WGS) entry which is preliminary data.</text>
</comment>
<accession>A0AA88Y4A6</accession>
<sequence>MRFVEDAVLSIPTDQRGLLPKQTNMKRVLNKFRAKSRPSEPTSLDFMLDLRHLDDGRDFLIGDLRTNDGHRHILFATPFQLRLLQQSRRWFMDGTFKSVTGPFQQRGQLFTINAFIKGISGDSKQFPLVFALMSRKTKDDYSMVFRHLLSLTTCEVAAFMVDFERALWQSLRDVFPSVPIQGCVFHFTQAVWRRTQELGLSPAYRDDDDTHFFTRQLMALPFLPATHIQPAFDQLRTRTDTTPLNALVDYIDRQWITNPIFPPSSWSVHRMTVRTNNDVEGWHTRLNQKTGGFPGVYRLINILHRESQLVETSIAAGDFTREKNSRYTRLNARLNDAWSRYDAGDMQTGSFLRHVGHLYCAF</sequence>
<dbReference type="PANTHER" id="PTHR47160">
    <property type="entry name" value="PUTATIVE-RELATED"/>
    <property type="match status" value="1"/>
</dbReference>
<protein>
    <recommendedName>
        <fullName evidence="1">MULE transposase domain-containing protein</fullName>
    </recommendedName>
</protein>
<dbReference type="EMBL" id="VSWD01000010">
    <property type="protein sequence ID" value="KAK3089176.1"/>
    <property type="molecule type" value="Genomic_DNA"/>
</dbReference>